<dbReference type="OrthoDB" id="1112675at2759"/>
<proteinExistence type="predicted"/>
<organism evidence="2 3">
    <name type="scientific">Microthlaspi erraticum</name>
    <dbReference type="NCBI Taxonomy" id="1685480"/>
    <lineage>
        <taxon>Eukaryota</taxon>
        <taxon>Viridiplantae</taxon>
        <taxon>Streptophyta</taxon>
        <taxon>Embryophyta</taxon>
        <taxon>Tracheophyta</taxon>
        <taxon>Spermatophyta</taxon>
        <taxon>Magnoliopsida</taxon>
        <taxon>eudicotyledons</taxon>
        <taxon>Gunneridae</taxon>
        <taxon>Pentapetalae</taxon>
        <taxon>rosids</taxon>
        <taxon>malvids</taxon>
        <taxon>Brassicales</taxon>
        <taxon>Brassicaceae</taxon>
        <taxon>Coluteocarpeae</taxon>
        <taxon>Microthlaspi</taxon>
    </lineage>
</organism>
<feature type="domain" description="RNase H type-1" evidence="1">
    <location>
        <begin position="70"/>
        <end position="141"/>
    </location>
</feature>
<reference evidence="2" key="1">
    <citation type="submission" date="2020-01" db="EMBL/GenBank/DDBJ databases">
        <authorList>
            <person name="Mishra B."/>
        </authorList>
    </citation>
    <scope>NUCLEOTIDE SEQUENCE [LARGE SCALE GENOMIC DNA]</scope>
</reference>
<dbReference type="Proteomes" id="UP000467841">
    <property type="component" value="Unassembled WGS sequence"/>
</dbReference>
<dbReference type="EMBL" id="CACVBM020001229">
    <property type="protein sequence ID" value="CAA7040543.1"/>
    <property type="molecule type" value="Genomic_DNA"/>
</dbReference>
<dbReference type="GO" id="GO:0004523">
    <property type="term" value="F:RNA-DNA hybrid ribonuclease activity"/>
    <property type="evidence" value="ECO:0007669"/>
    <property type="project" value="InterPro"/>
</dbReference>
<dbReference type="Pfam" id="PF13456">
    <property type="entry name" value="RVT_3"/>
    <property type="match status" value="1"/>
</dbReference>
<dbReference type="GO" id="GO:0003676">
    <property type="term" value="F:nucleic acid binding"/>
    <property type="evidence" value="ECO:0007669"/>
    <property type="project" value="InterPro"/>
</dbReference>
<comment type="caution">
    <text evidence="2">The sequence shown here is derived from an EMBL/GenBank/DDBJ whole genome shotgun (WGS) entry which is preliminary data.</text>
</comment>
<dbReference type="PANTHER" id="PTHR34146:SF3">
    <property type="entry name" value="POLYNUCLEOTIDYL TRANSFERASE, RIBONUCLEASE H-LIKE SUPERFAMILY PROTEIN"/>
    <property type="match status" value="1"/>
</dbReference>
<sequence length="141" mass="16195">MGMYPWLIWFIWKARNDKVFSNGDWDPREIISHAAAEASAWAMAQERHDRVGPVLTTTVDTTFMGDRCQVDGSWKETDSRSGLGWYNFNMETGEKLLGTCNLWRGVSPLQTEVEALLWAMQCMLRHNKLVMVFETDCSDVV</sequence>
<gene>
    <name evidence="2" type="ORF">MERR_LOCUS27778</name>
</gene>
<name>A0A6D2JKQ6_9BRAS</name>
<accession>A0A6D2JKQ6</accession>
<dbReference type="AlphaFoldDB" id="A0A6D2JKQ6"/>
<protein>
    <recommendedName>
        <fullName evidence="1">RNase H type-1 domain-containing protein</fullName>
    </recommendedName>
</protein>
<evidence type="ECO:0000313" key="2">
    <source>
        <dbReference type="EMBL" id="CAA7040543.1"/>
    </source>
</evidence>
<evidence type="ECO:0000313" key="3">
    <source>
        <dbReference type="Proteomes" id="UP000467841"/>
    </source>
</evidence>
<keyword evidence="3" id="KW-1185">Reference proteome</keyword>
<evidence type="ECO:0000259" key="1">
    <source>
        <dbReference type="Pfam" id="PF13456"/>
    </source>
</evidence>
<dbReference type="InterPro" id="IPR002156">
    <property type="entry name" value="RNaseH_domain"/>
</dbReference>
<dbReference type="PANTHER" id="PTHR34146">
    <property type="entry name" value="POLYNUCLEOTIDYL TRANSFERASE, RIBONUCLEASE H-LIKE SUPERFAMILY PROTEIN-RELATED"/>
    <property type="match status" value="1"/>
</dbReference>